<protein>
    <submittedName>
        <fullName evidence="7">Flippase</fullName>
    </submittedName>
</protein>
<feature type="transmembrane region" description="Helical" evidence="6">
    <location>
        <begin position="235"/>
        <end position="253"/>
    </location>
</feature>
<feature type="transmembrane region" description="Helical" evidence="6">
    <location>
        <begin position="538"/>
        <end position="557"/>
    </location>
</feature>
<comment type="caution">
    <text evidence="7">The sequence shown here is derived from an EMBL/GenBank/DDBJ whole genome shotgun (WGS) entry which is preliminary data.</text>
</comment>
<feature type="transmembrane region" description="Helical" evidence="6">
    <location>
        <begin position="259"/>
        <end position="279"/>
    </location>
</feature>
<feature type="transmembrane region" description="Helical" evidence="6">
    <location>
        <begin position="470"/>
        <end position="487"/>
    </location>
</feature>
<dbReference type="RefSeq" id="WP_220202743.1">
    <property type="nucleotide sequence ID" value="NZ_BNJK01000001.1"/>
</dbReference>
<keyword evidence="2" id="KW-1003">Cell membrane</keyword>
<feature type="transmembrane region" description="Helical" evidence="6">
    <location>
        <begin position="202"/>
        <end position="223"/>
    </location>
</feature>
<keyword evidence="4 6" id="KW-1133">Transmembrane helix</keyword>
<name>A0A8J3IG13_9CHLR</name>
<gene>
    <name evidence="7" type="ORF">KSF_019210</name>
</gene>
<keyword evidence="3 6" id="KW-0812">Transmembrane</keyword>
<dbReference type="PANTHER" id="PTHR30250">
    <property type="entry name" value="PST FAMILY PREDICTED COLANIC ACID TRANSPORTER"/>
    <property type="match status" value="1"/>
</dbReference>
<feature type="transmembrane region" description="Helical" evidence="6">
    <location>
        <begin position="445"/>
        <end position="464"/>
    </location>
</feature>
<dbReference type="InterPro" id="IPR050833">
    <property type="entry name" value="Poly_Biosynth_Transport"/>
</dbReference>
<keyword evidence="5 6" id="KW-0472">Membrane</keyword>
<evidence type="ECO:0000256" key="6">
    <source>
        <dbReference type="SAM" id="Phobius"/>
    </source>
</evidence>
<feature type="transmembrane region" description="Helical" evidence="6">
    <location>
        <begin position="156"/>
        <end position="182"/>
    </location>
</feature>
<evidence type="ECO:0000313" key="7">
    <source>
        <dbReference type="EMBL" id="GHO91873.1"/>
    </source>
</evidence>
<feature type="transmembrane region" description="Helical" evidence="6">
    <location>
        <begin position="508"/>
        <end position="526"/>
    </location>
</feature>
<evidence type="ECO:0000256" key="5">
    <source>
        <dbReference type="ARBA" id="ARBA00023136"/>
    </source>
</evidence>
<dbReference type="PANTHER" id="PTHR30250:SF27">
    <property type="entry name" value="POLYSACCHARIDE BIOSYNTHESIS PROTEIN"/>
    <property type="match status" value="1"/>
</dbReference>
<dbReference type="GO" id="GO:0005886">
    <property type="term" value="C:plasma membrane"/>
    <property type="evidence" value="ECO:0007669"/>
    <property type="project" value="UniProtKB-SubCell"/>
</dbReference>
<comment type="subcellular location">
    <subcellularLocation>
        <location evidence="1">Cell membrane</location>
        <topology evidence="1">Multi-pass membrane protein</topology>
    </subcellularLocation>
</comment>
<feature type="transmembrane region" description="Helical" evidence="6">
    <location>
        <begin position="414"/>
        <end position="438"/>
    </location>
</feature>
<evidence type="ECO:0000256" key="1">
    <source>
        <dbReference type="ARBA" id="ARBA00004651"/>
    </source>
</evidence>
<dbReference type="Proteomes" id="UP000597444">
    <property type="component" value="Unassembled WGS sequence"/>
</dbReference>
<feature type="transmembrane region" description="Helical" evidence="6">
    <location>
        <begin position="379"/>
        <end position="402"/>
    </location>
</feature>
<accession>A0A8J3IG13</accession>
<evidence type="ECO:0000256" key="4">
    <source>
        <dbReference type="ARBA" id="ARBA00022989"/>
    </source>
</evidence>
<organism evidence="7 8">
    <name type="scientific">Reticulibacter mediterranei</name>
    <dbReference type="NCBI Taxonomy" id="2778369"/>
    <lineage>
        <taxon>Bacteria</taxon>
        <taxon>Bacillati</taxon>
        <taxon>Chloroflexota</taxon>
        <taxon>Ktedonobacteria</taxon>
        <taxon>Ktedonobacterales</taxon>
        <taxon>Reticulibacteraceae</taxon>
        <taxon>Reticulibacter</taxon>
    </lineage>
</organism>
<proteinExistence type="predicted"/>
<dbReference type="CDD" id="cd13128">
    <property type="entry name" value="MATE_Wzx_like"/>
    <property type="match status" value="1"/>
</dbReference>
<feature type="transmembrane region" description="Helical" evidence="6">
    <location>
        <begin position="79"/>
        <end position="99"/>
    </location>
</feature>
<dbReference type="InterPro" id="IPR002797">
    <property type="entry name" value="Polysacc_synth"/>
</dbReference>
<feature type="transmembrane region" description="Helical" evidence="6">
    <location>
        <begin position="111"/>
        <end position="135"/>
    </location>
</feature>
<dbReference type="EMBL" id="BNJK01000001">
    <property type="protein sequence ID" value="GHO91873.1"/>
    <property type="molecule type" value="Genomic_DNA"/>
</dbReference>
<reference evidence="7" key="1">
    <citation type="submission" date="2020-10" db="EMBL/GenBank/DDBJ databases">
        <title>Taxonomic study of unclassified bacteria belonging to the class Ktedonobacteria.</title>
        <authorList>
            <person name="Yabe S."/>
            <person name="Wang C.M."/>
            <person name="Zheng Y."/>
            <person name="Sakai Y."/>
            <person name="Cavaletti L."/>
            <person name="Monciardini P."/>
            <person name="Donadio S."/>
        </authorList>
    </citation>
    <scope>NUCLEOTIDE SEQUENCE</scope>
    <source>
        <strain evidence="7">ID150040</strain>
    </source>
</reference>
<dbReference type="AlphaFoldDB" id="A0A8J3IG13"/>
<keyword evidence="8" id="KW-1185">Reference proteome</keyword>
<evidence type="ECO:0000256" key="2">
    <source>
        <dbReference type="ARBA" id="ARBA00022475"/>
    </source>
</evidence>
<sequence length="625" mass="68428">MQTPPKPHQSARRYRRLAFVSLRQEKDIQEIPTTKVPACNAAEIEPDNPFYYQATIPMMILTSISRQQKQSAPTMQSEISGAASSATISGIGNIVGYILKTGSTFLMQHGLGAASFGLYALSFSVISFIASLFTFGLDDAMVRYIAIYRSKQQGGLVRNLIIFCTALAGIAGLLGGLGILYFAPLLATQLTHHAETAPLLQLMAPIIPLTSMQMIWIAGLQGFKDFKKRVLAQRIAIPAIVLLLLLATCAFFPKSLLAITIVTSISTLLSTLSSFYFLFGRVARMEVAKSDYDVREWLGFSAPNFLTNIVDIILDAIDTLLLGYFGIPKIGIGQYSAAIKISGFIAMPLTSLNAMFSPTIAELHSQGEKQKLEAMFQVVTQWAITFSLPLFCISALFSTALLEILSGKDFIAAWPLLIAFGLGGMANAGTGSVGIMLLMTGHQKLSFINSLVAVVINITLGILLTPRYGAMGTAISTGLATAIVNIMRLLQVRFLLHVQPYQKETLKPLGAGLISSLVTGEMLYLISFTKWTMHIGHVHIPVEISLIPVFLTLYAWILRLFGTSPEDNHVLHRLKQKLKLDTIHIAARSKPSRQATTGQRQERLLHLTTTRETKNKQKGIQITHE</sequence>
<evidence type="ECO:0000313" key="8">
    <source>
        <dbReference type="Proteomes" id="UP000597444"/>
    </source>
</evidence>
<dbReference type="Pfam" id="PF01943">
    <property type="entry name" value="Polysacc_synt"/>
    <property type="match status" value="1"/>
</dbReference>
<evidence type="ECO:0000256" key="3">
    <source>
        <dbReference type="ARBA" id="ARBA00022692"/>
    </source>
</evidence>